<dbReference type="NCBIfam" id="TIGR03167">
    <property type="entry name" value="tRNA_sel_U_synt"/>
    <property type="match status" value="1"/>
</dbReference>
<dbReference type="PANTHER" id="PTHR30401:SF0">
    <property type="entry name" value="TRNA 2-SELENOURIDINE SYNTHASE"/>
    <property type="match status" value="1"/>
</dbReference>
<gene>
    <name evidence="2" type="primary">selU</name>
    <name evidence="4" type="ORF">COB20_06115</name>
</gene>
<keyword evidence="1 2" id="KW-0711">Selenium</keyword>
<dbReference type="InterPro" id="IPR058840">
    <property type="entry name" value="AAA_SelU"/>
</dbReference>
<dbReference type="EC" id="2.9.1.3" evidence="2"/>
<evidence type="ECO:0000313" key="5">
    <source>
        <dbReference type="Proteomes" id="UP000218767"/>
    </source>
</evidence>
<dbReference type="EMBL" id="NVUL01000026">
    <property type="protein sequence ID" value="PCI78839.1"/>
    <property type="molecule type" value="Genomic_DNA"/>
</dbReference>
<proteinExistence type="inferred from homology"/>
<evidence type="ECO:0000259" key="3">
    <source>
        <dbReference type="PROSITE" id="PS50206"/>
    </source>
</evidence>
<evidence type="ECO:0000256" key="2">
    <source>
        <dbReference type="HAMAP-Rule" id="MF_01622"/>
    </source>
</evidence>
<comment type="function">
    <text evidence="2">Involved in the post-transcriptional modification of the uridine at the wobble position (U34) of tRNA(Lys), tRNA(Glu) and tRNA(Gln). Catalyzes the conversion of 2-thiouridine (S2U-RNA) to 2-selenouridine (Se2U-RNA). Acts in a two-step process involving geranylation of 2-thiouridine (S2U) to S-geranyl-2-thiouridine (geS2U) and subsequent selenation of the latter derivative to 2-selenouridine (Se2U) in the tRNA chain.</text>
</comment>
<dbReference type="Proteomes" id="UP000218767">
    <property type="component" value="Unassembled WGS sequence"/>
</dbReference>
<dbReference type="GO" id="GO:0043828">
    <property type="term" value="F:tRNA 2-selenouridine synthase activity"/>
    <property type="evidence" value="ECO:0007669"/>
    <property type="project" value="UniProtKB-EC"/>
</dbReference>
<dbReference type="PROSITE" id="PS50206">
    <property type="entry name" value="RHODANESE_3"/>
    <property type="match status" value="1"/>
</dbReference>
<dbReference type="NCBIfam" id="NF008751">
    <property type="entry name" value="PRK11784.1-3"/>
    <property type="match status" value="1"/>
</dbReference>
<dbReference type="GO" id="GO:0002098">
    <property type="term" value="P:tRNA wobble uridine modification"/>
    <property type="evidence" value="ECO:0007669"/>
    <property type="project" value="UniProtKB-UniRule"/>
</dbReference>
<dbReference type="InterPro" id="IPR036873">
    <property type="entry name" value="Rhodanese-like_dom_sf"/>
</dbReference>
<dbReference type="Pfam" id="PF00581">
    <property type="entry name" value="Rhodanese"/>
    <property type="match status" value="1"/>
</dbReference>
<comment type="catalytic activity">
    <reaction evidence="2">
        <text>5-methylaminomethyl-2-(Se-phospho)selenouridine(34) in tRNA + H2O = 5-methylaminomethyl-2-selenouridine(34) in tRNA + phosphate</text>
        <dbReference type="Rhea" id="RHEA:60176"/>
        <dbReference type="Rhea" id="RHEA-COMP:10196"/>
        <dbReference type="Rhea" id="RHEA-COMP:15523"/>
        <dbReference type="ChEBI" id="CHEBI:15377"/>
        <dbReference type="ChEBI" id="CHEBI:43474"/>
        <dbReference type="ChEBI" id="CHEBI:82743"/>
        <dbReference type="ChEBI" id="CHEBI:143702"/>
    </reaction>
</comment>
<dbReference type="InterPro" id="IPR001763">
    <property type="entry name" value="Rhodanese-like_dom"/>
</dbReference>
<comment type="catalytic activity">
    <reaction evidence="2">
        <text>5-methylaminomethyl-S-(2E)-geranyl-thiouridine(34) in tRNA + selenophosphate + H(+) = 5-methylaminomethyl-2-(Se-phospho)selenouridine(34) in tRNA + (2E)-thiogeraniol</text>
        <dbReference type="Rhea" id="RHEA:60172"/>
        <dbReference type="Rhea" id="RHEA-COMP:14654"/>
        <dbReference type="Rhea" id="RHEA-COMP:15523"/>
        <dbReference type="ChEBI" id="CHEBI:15378"/>
        <dbReference type="ChEBI" id="CHEBI:16144"/>
        <dbReference type="ChEBI" id="CHEBI:140632"/>
        <dbReference type="ChEBI" id="CHEBI:143702"/>
        <dbReference type="ChEBI" id="CHEBI:143703"/>
    </reaction>
</comment>
<comment type="caution">
    <text evidence="4">The sequence shown here is derived from an EMBL/GenBank/DDBJ whole genome shotgun (WGS) entry which is preliminary data.</text>
</comment>
<comment type="catalytic activity">
    <reaction evidence="2">
        <text>5-methylaminomethyl-2-thiouridine(34) in tRNA + selenophosphate + (2E)-geranyl diphosphate + H2O + H(+) = 5-methylaminomethyl-2-selenouridine(34) in tRNA + (2E)-thiogeraniol + phosphate + diphosphate</text>
        <dbReference type="Rhea" id="RHEA:42716"/>
        <dbReference type="Rhea" id="RHEA-COMP:10195"/>
        <dbReference type="Rhea" id="RHEA-COMP:10196"/>
        <dbReference type="ChEBI" id="CHEBI:15377"/>
        <dbReference type="ChEBI" id="CHEBI:15378"/>
        <dbReference type="ChEBI" id="CHEBI:16144"/>
        <dbReference type="ChEBI" id="CHEBI:33019"/>
        <dbReference type="ChEBI" id="CHEBI:43474"/>
        <dbReference type="ChEBI" id="CHEBI:58057"/>
        <dbReference type="ChEBI" id="CHEBI:74455"/>
        <dbReference type="ChEBI" id="CHEBI:82743"/>
        <dbReference type="ChEBI" id="CHEBI:143703"/>
        <dbReference type="EC" id="2.9.1.3"/>
    </reaction>
</comment>
<keyword evidence="2" id="KW-0808">Transferase</keyword>
<dbReference type="Gene3D" id="3.40.250.10">
    <property type="entry name" value="Rhodanese-like domain"/>
    <property type="match status" value="1"/>
</dbReference>
<comment type="catalytic activity">
    <reaction evidence="2">
        <text>5-methylaminomethyl-2-thiouridine(34) in tRNA + (2E)-geranyl diphosphate = 5-methylaminomethyl-S-(2E)-geranyl-thiouridine(34) in tRNA + diphosphate</text>
        <dbReference type="Rhea" id="RHEA:14085"/>
        <dbReference type="Rhea" id="RHEA-COMP:10195"/>
        <dbReference type="Rhea" id="RHEA-COMP:14654"/>
        <dbReference type="ChEBI" id="CHEBI:33019"/>
        <dbReference type="ChEBI" id="CHEBI:58057"/>
        <dbReference type="ChEBI" id="CHEBI:74455"/>
        <dbReference type="ChEBI" id="CHEBI:140632"/>
    </reaction>
</comment>
<dbReference type="SUPFAM" id="SSF52821">
    <property type="entry name" value="Rhodanese/Cell cycle control phosphatase"/>
    <property type="match status" value="1"/>
</dbReference>
<evidence type="ECO:0000256" key="1">
    <source>
        <dbReference type="ARBA" id="ARBA00023266"/>
    </source>
</evidence>
<feature type="domain" description="Rhodanese" evidence="3">
    <location>
        <begin position="14"/>
        <end position="137"/>
    </location>
</feature>
<comment type="subunit">
    <text evidence="2">Monomer.</text>
</comment>
<dbReference type="HAMAP" id="MF_01622">
    <property type="entry name" value="tRNA_sel_U_synth"/>
    <property type="match status" value="1"/>
</dbReference>
<dbReference type="PANTHER" id="PTHR30401">
    <property type="entry name" value="TRNA 2-SELENOURIDINE SYNTHASE"/>
    <property type="match status" value="1"/>
</dbReference>
<dbReference type="GO" id="GO:0016765">
    <property type="term" value="F:transferase activity, transferring alkyl or aryl (other than methyl) groups"/>
    <property type="evidence" value="ECO:0007669"/>
    <property type="project" value="UniProtKB-UniRule"/>
</dbReference>
<name>A0A2A4X9M2_9GAMM</name>
<comment type="similarity">
    <text evidence="2">Belongs to the SelU family.</text>
</comment>
<dbReference type="AlphaFoldDB" id="A0A2A4X9M2"/>
<sequence>MPLLLRESAFKDLFTQDLPMIDVRAPLEFERGAFPNAVNLPLLFDAERHEVGKKFKNSGKDAAIKLGNELVDGESKQERLSNWQKFLQENPSAAVYCFRGGLRSQTVQQWLADLDIDTPLVEGGYKALRRYLINTIEATRQSSQFMIIGGKTGSAKTHLLNALDFSIDLEGLANHRGSAFGRRIQGQPSQIDFENQLAIALLKLPFENAQQLFLEDESRSIGSVSIPKEFHDKMAASPIAMLEESLEARVETIYKDYIYSNFQDFQNDDANAAQANFSEFLLGSLQRIQRRLGGEKFAELHATMKRALTHNDPAESEALHRQWIERLLCDYYDPMYEYQMNKKLERVIYRGSREEFLAWASHINKHA</sequence>
<protein>
    <recommendedName>
        <fullName evidence="2">tRNA 2-selenouridine synthase</fullName>
        <ecNumber evidence="2">2.9.1.3</ecNumber>
    </recommendedName>
</protein>
<organism evidence="4 5">
    <name type="scientific">SAR86 cluster bacterium</name>
    <dbReference type="NCBI Taxonomy" id="2030880"/>
    <lineage>
        <taxon>Bacteria</taxon>
        <taxon>Pseudomonadati</taxon>
        <taxon>Pseudomonadota</taxon>
        <taxon>Gammaproteobacteria</taxon>
        <taxon>SAR86 cluster</taxon>
    </lineage>
</organism>
<feature type="active site" description="S-selanylcysteine intermediate" evidence="2">
    <location>
        <position position="97"/>
    </location>
</feature>
<reference evidence="5" key="1">
    <citation type="submission" date="2017-08" db="EMBL/GenBank/DDBJ databases">
        <title>A dynamic microbial community with high functional redundancy inhabits the cold, oxic subseafloor aquifer.</title>
        <authorList>
            <person name="Tully B.J."/>
            <person name="Wheat C.G."/>
            <person name="Glazer B.T."/>
            <person name="Huber J.A."/>
        </authorList>
    </citation>
    <scope>NUCLEOTIDE SEQUENCE [LARGE SCALE GENOMIC DNA]</scope>
</reference>
<dbReference type="Pfam" id="PF26341">
    <property type="entry name" value="AAA_SelU"/>
    <property type="match status" value="1"/>
</dbReference>
<dbReference type="InterPro" id="IPR017582">
    <property type="entry name" value="SelU"/>
</dbReference>
<dbReference type="NCBIfam" id="NF008750">
    <property type="entry name" value="PRK11784.1-2"/>
    <property type="match status" value="1"/>
</dbReference>
<evidence type="ECO:0000313" key="4">
    <source>
        <dbReference type="EMBL" id="PCI78839.1"/>
    </source>
</evidence>
<dbReference type="SMART" id="SM00450">
    <property type="entry name" value="RHOD"/>
    <property type="match status" value="1"/>
</dbReference>
<accession>A0A2A4X9M2</accession>